<protein>
    <submittedName>
        <fullName evidence="1">Uncharacterized protein</fullName>
    </submittedName>
</protein>
<sequence>MARFAFAQRGGRTRLFDHRPGSFGDVFGERDFRIGPFPWFGVVQKESTAQPSILDQRHDQKGARTDLARLVLARAARVAVDIVNRDGLTGAQLFGRGRPQQAARSQFPRKRRQAPIGPVALNHGAIGVGVDLVIADARNAEMAADQFARCVENRVRIGQAAQPVVEAQQKSLPCRQRRFGPLQRAFSADIANQNIDADDGAARIAPRQIFGAYRARAGRIGQRRFETDFGAGPRLGQAGTNKFERVARHHRVHRTPDQRLAIDAEPRRVGAIDEAIAQVGVEIRNQRRDCVGEHRDFVGRGGEASVHRRQSTYKAMRSAIPLTNSTLPGGGNWIVMVVPRPSSLAIDKVP</sequence>
<gene>
    <name evidence="1" type="ORF">TMPK1_30960</name>
</gene>
<name>A0A8S8XG02_9PROT</name>
<reference evidence="1" key="1">
    <citation type="submission" date="2021-02" db="EMBL/GenBank/DDBJ databases">
        <title>Genome sequence of Rhodospirillales sp. strain TMPK1 isolated from soil.</title>
        <authorList>
            <person name="Nakai R."/>
            <person name="Kusada H."/>
            <person name="Tamaki H."/>
        </authorList>
    </citation>
    <scope>NUCLEOTIDE SEQUENCE</scope>
    <source>
        <strain evidence="1">TMPK1</strain>
    </source>
</reference>
<evidence type="ECO:0000313" key="1">
    <source>
        <dbReference type="EMBL" id="GIL40859.1"/>
    </source>
</evidence>
<accession>A0A8S8XG02</accession>
<dbReference type="Proteomes" id="UP000681075">
    <property type="component" value="Unassembled WGS sequence"/>
</dbReference>
<evidence type="ECO:0000313" key="2">
    <source>
        <dbReference type="Proteomes" id="UP000681075"/>
    </source>
</evidence>
<dbReference type="EMBL" id="BOPV01000001">
    <property type="protein sequence ID" value="GIL40859.1"/>
    <property type="molecule type" value="Genomic_DNA"/>
</dbReference>
<dbReference type="AlphaFoldDB" id="A0A8S8XG02"/>
<comment type="caution">
    <text evidence="1">The sequence shown here is derived from an EMBL/GenBank/DDBJ whole genome shotgun (WGS) entry which is preliminary data.</text>
</comment>
<keyword evidence="2" id="KW-1185">Reference proteome</keyword>
<proteinExistence type="predicted"/>
<organism evidence="1 2">
    <name type="scientific">Roseiterribacter gracilis</name>
    <dbReference type="NCBI Taxonomy" id="2812848"/>
    <lineage>
        <taxon>Bacteria</taxon>
        <taxon>Pseudomonadati</taxon>
        <taxon>Pseudomonadota</taxon>
        <taxon>Alphaproteobacteria</taxon>
        <taxon>Rhodospirillales</taxon>
        <taxon>Roseiterribacteraceae</taxon>
        <taxon>Roseiterribacter</taxon>
    </lineage>
</organism>